<proteinExistence type="predicted"/>
<organism evidence="1 2">
    <name type="scientific">Actibacterium lipolyticum</name>
    <dbReference type="NCBI Taxonomy" id="1524263"/>
    <lineage>
        <taxon>Bacteria</taxon>
        <taxon>Pseudomonadati</taxon>
        <taxon>Pseudomonadota</taxon>
        <taxon>Alphaproteobacteria</taxon>
        <taxon>Rhodobacterales</taxon>
        <taxon>Roseobacteraceae</taxon>
        <taxon>Actibacterium</taxon>
    </lineage>
</organism>
<sequence>MRMPSKLWTAYRLRLKRRRYLFRAFRKRRQLTEVENRTADILPSDILAFATVRNELIRLPHFLDHYRKLGVGHFLFVDNQSDDGTAEYLRQQPDVSLWSTGHSYKAARFGVDWLTWLQVKYGHGHWCLTLDADELLVYPYYESRPLAALTAWLDSTGERSFGAMMLDMYPEGRLDDQTYVAGEDPIDILGWFDSGNYIIHRQPELQNLWVQGGVRARSFFANNPRRAPTLSKTPLVKWNRRFAYVSSTHSILPPDLNHVYDDTGGEKTSGILLHTKFLHTVIEKSREEKLRKEHFAVSSLYDEYYDSIAADPVLWTEKSTRYRNWRQLEAMGLMSKGGWL</sequence>
<dbReference type="AlphaFoldDB" id="A0A238KVG5"/>
<evidence type="ECO:0000313" key="2">
    <source>
        <dbReference type="Proteomes" id="UP000202922"/>
    </source>
</evidence>
<reference evidence="2" key="1">
    <citation type="submission" date="2017-05" db="EMBL/GenBank/DDBJ databases">
        <authorList>
            <person name="Rodrigo-Torres L."/>
            <person name="Arahal R. D."/>
            <person name="Lucena T."/>
        </authorList>
    </citation>
    <scope>NUCLEOTIDE SEQUENCE [LARGE SCALE GENOMIC DNA]</scope>
    <source>
        <strain evidence="2">CECT 8621</strain>
    </source>
</reference>
<accession>A0A238KVG5</accession>
<dbReference type="EMBL" id="FXYE01000002">
    <property type="protein sequence ID" value="SMX46844.1"/>
    <property type="molecule type" value="Genomic_DNA"/>
</dbReference>
<gene>
    <name evidence="1" type="ORF">COL8621_03265</name>
</gene>
<dbReference type="Pfam" id="PF13704">
    <property type="entry name" value="Glyco_tranf_2_4"/>
    <property type="match status" value="1"/>
</dbReference>
<keyword evidence="2" id="KW-1185">Reference proteome</keyword>
<evidence type="ECO:0000313" key="1">
    <source>
        <dbReference type="EMBL" id="SMX46844.1"/>
    </source>
</evidence>
<protein>
    <recommendedName>
        <fullName evidence="3">Glycosyl transferase family 2</fullName>
    </recommendedName>
</protein>
<dbReference type="Proteomes" id="UP000202922">
    <property type="component" value="Unassembled WGS sequence"/>
</dbReference>
<name>A0A238KVG5_9RHOB</name>
<dbReference type="RefSeq" id="WP_093968294.1">
    <property type="nucleotide sequence ID" value="NZ_FXYE01000002.1"/>
</dbReference>
<dbReference type="OrthoDB" id="3010234at2"/>
<evidence type="ECO:0008006" key="3">
    <source>
        <dbReference type="Google" id="ProtNLM"/>
    </source>
</evidence>